<sequence length="78" mass="8519">MRSEGPSPLVPSLMVVVLGLLIFGRFYVLLLLVLLHLFSTFPPTSVQQTTSSAGGTGTGTGTLLFVFIFLVLYHFWSE</sequence>
<name>A0ABR2EF88_9ROSI</name>
<evidence type="ECO:0008006" key="4">
    <source>
        <dbReference type="Google" id="ProtNLM"/>
    </source>
</evidence>
<keyword evidence="1" id="KW-1133">Transmembrane helix</keyword>
<evidence type="ECO:0000256" key="1">
    <source>
        <dbReference type="SAM" id="Phobius"/>
    </source>
</evidence>
<feature type="transmembrane region" description="Helical" evidence="1">
    <location>
        <begin position="58"/>
        <end position="76"/>
    </location>
</feature>
<keyword evidence="1" id="KW-0812">Transmembrane</keyword>
<gene>
    <name evidence="2" type="ORF">V6N12_042593</name>
</gene>
<organism evidence="2 3">
    <name type="scientific">Hibiscus sabdariffa</name>
    <name type="common">roselle</name>
    <dbReference type="NCBI Taxonomy" id="183260"/>
    <lineage>
        <taxon>Eukaryota</taxon>
        <taxon>Viridiplantae</taxon>
        <taxon>Streptophyta</taxon>
        <taxon>Embryophyta</taxon>
        <taxon>Tracheophyta</taxon>
        <taxon>Spermatophyta</taxon>
        <taxon>Magnoliopsida</taxon>
        <taxon>eudicotyledons</taxon>
        <taxon>Gunneridae</taxon>
        <taxon>Pentapetalae</taxon>
        <taxon>rosids</taxon>
        <taxon>malvids</taxon>
        <taxon>Malvales</taxon>
        <taxon>Malvaceae</taxon>
        <taxon>Malvoideae</taxon>
        <taxon>Hibiscus</taxon>
    </lineage>
</organism>
<evidence type="ECO:0000313" key="3">
    <source>
        <dbReference type="Proteomes" id="UP001472677"/>
    </source>
</evidence>
<comment type="caution">
    <text evidence="2">The sequence shown here is derived from an EMBL/GenBank/DDBJ whole genome shotgun (WGS) entry which is preliminary data.</text>
</comment>
<proteinExistence type="predicted"/>
<keyword evidence="1" id="KW-0472">Membrane</keyword>
<accession>A0ABR2EF88</accession>
<dbReference type="Proteomes" id="UP001472677">
    <property type="component" value="Unassembled WGS sequence"/>
</dbReference>
<evidence type="ECO:0000313" key="2">
    <source>
        <dbReference type="EMBL" id="KAK8559314.1"/>
    </source>
</evidence>
<dbReference type="EMBL" id="JBBPBM010000015">
    <property type="protein sequence ID" value="KAK8559314.1"/>
    <property type="molecule type" value="Genomic_DNA"/>
</dbReference>
<reference evidence="2 3" key="1">
    <citation type="journal article" date="2024" name="G3 (Bethesda)">
        <title>Genome assembly of Hibiscus sabdariffa L. provides insights into metabolisms of medicinal natural products.</title>
        <authorList>
            <person name="Kim T."/>
        </authorList>
    </citation>
    <scope>NUCLEOTIDE SEQUENCE [LARGE SCALE GENOMIC DNA]</scope>
    <source>
        <strain evidence="2">TK-2024</strain>
        <tissue evidence="2">Old leaves</tissue>
    </source>
</reference>
<protein>
    <recommendedName>
        <fullName evidence="4">Transmembrane protein</fullName>
    </recommendedName>
</protein>
<keyword evidence="3" id="KW-1185">Reference proteome</keyword>
<feature type="transmembrane region" description="Helical" evidence="1">
    <location>
        <begin position="12"/>
        <end position="38"/>
    </location>
</feature>